<evidence type="ECO:0008006" key="3">
    <source>
        <dbReference type="Google" id="ProtNLM"/>
    </source>
</evidence>
<evidence type="ECO:0000313" key="1">
    <source>
        <dbReference type="EMBL" id="EOH95280.1"/>
    </source>
</evidence>
<dbReference type="STRING" id="160454.RV10_GL000526"/>
<protein>
    <recommendedName>
        <fullName evidence="3">DUF3788 family protein</fullName>
    </recommendedName>
</protein>
<dbReference type="Proteomes" id="UP000013782">
    <property type="component" value="Unassembled WGS sequence"/>
</dbReference>
<dbReference type="PATRIC" id="fig|1158607.3.peg.1224"/>
<dbReference type="OrthoDB" id="9090890at2"/>
<name>R2SJ90_9ENTE</name>
<comment type="caution">
    <text evidence="1">The sequence shown here is derived from an EMBL/GenBank/DDBJ whole genome shotgun (WGS) entry which is preliminary data.</text>
</comment>
<dbReference type="AlphaFoldDB" id="R2SJ90"/>
<proteinExistence type="predicted"/>
<keyword evidence="2" id="KW-1185">Reference proteome</keyword>
<accession>R2SJ90</accession>
<dbReference type="HOGENOM" id="CLU_125862_1_0_9"/>
<gene>
    <name evidence="1" type="ORF">UAU_01242</name>
</gene>
<dbReference type="EMBL" id="AJAQ01000011">
    <property type="protein sequence ID" value="EOH95280.1"/>
    <property type="molecule type" value="Genomic_DNA"/>
</dbReference>
<organism evidence="1 2">
    <name type="scientific">Enterococcus pallens ATCC BAA-351</name>
    <dbReference type="NCBI Taxonomy" id="1158607"/>
    <lineage>
        <taxon>Bacteria</taxon>
        <taxon>Bacillati</taxon>
        <taxon>Bacillota</taxon>
        <taxon>Bacilli</taxon>
        <taxon>Lactobacillales</taxon>
        <taxon>Enterococcaceae</taxon>
        <taxon>Enterococcus</taxon>
    </lineage>
</organism>
<reference evidence="1 2" key="1">
    <citation type="submission" date="2013-02" db="EMBL/GenBank/DDBJ databases">
        <title>The Genome Sequence of Enterococcus pallens BAA-351.</title>
        <authorList>
            <consortium name="The Broad Institute Genome Sequencing Platform"/>
            <consortium name="The Broad Institute Genome Sequencing Center for Infectious Disease"/>
            <person name="Earl A.M."/>
            <person name="Gilmore M.S."/>
            <person name="Lebreton F."/>
            <person name="Walker B."/>
            <person name="Young S.K."/>
            <person name="Zeng Q."/>
            <person name="Gargeya S."/>
            <person name="Fitzgerald M."/>
            <person name="Haas B."/>
            <person name="Abouelleil A."/>
            <person name="Alvarado L."/>
            <person name="Arachchi H.M."/>
            <person name="Berlin A.M."/>
            <person name="Chapman S.B."/>
            <person name="Dewar J."/>
            <person name="Goldberg J."/>
            <person name="Griggs A."/>
            <person name="Gujja S."/>
            <person name="Hansen M."/>
            <person name="Howarth C."/>
            <person name="Imamovic A."/>
            <person name="Larimer J."/>
            <person name="McCowan C."/>
            <person name="Murphy C."/>
            <person name="Neiman D."/>
            <person name="Pearson M."/>
            <person name="Priest M."/>
            <person name="Roberts A."/>
            <person name="Saif S."/>
            <person name="Shea T."/>
            <person name="Sisk P."/>
            <person name="Sykes S."/>
            <person name="Wortman J."/>
            <person name="Nusbaum C."/>
            <person name="Birren B."/>
        </authorList>
    </citation>
    <scope>NUCLEOTIDE SEQUENCE [LARGE SCALE GENOMIC DNA]</scope>
    <source>
        <strain evidence="1 2">ATCC BAA-351</strain>
    </source>
</reference>
<dbReference type="InterPro" id="IPR024265">
    <property type="entry name" value="DUF3788"/>
</dbReference>
<dbReference type="RefSeq" id="WP_010756272.1">
    <property type="nucleotide sequence ID" value="NZ_ASWD01000002.1"/>
</dbReference>
<evidence type="ECO:0000313" key="2">
    <source>
        <dbReference type="Proteomes" id="UP000013782"/>
    </source>
</evidence>
<dbReference type="eggNOG" id="COG3708">
    <property type="taxonomic scope" value="Bacteria"/>
</dbReference>
<sequence>MQWSDLYSKENEPTEEQIRQFVAVPYWNELTVYLQQTYQIQPKLFYSGCRMDAGNWLGWNVNYKKSGKSICTLYPKEGYFVALIPVGSKEIDEAELLMPHLTAYTQKIFGQTTLGHYGKSLALEITSESILQDVKVLTALRVDTKLN</sequence>
<dbReference type="Pfam" id="PF12663">
    <property type="entry name" value="DUF3788"/>
    <property type="match status" value="1"/>
</dbReference>